<gene>
    <name evidence="1" type="ORF">HPB47_021115</name>
</gene>
<dbReference type="EMBL" id="JABSTQ010009173">
    <property type="protein sequence ID" value="KAG0432145.1"/>
    <property type="molecule type" value="Genomic_DNA"/>
</dbReference>
<reference evidence="1 2" key="1">
    <citation type="journal article" date="2020" name="Cell">
        <title>Large-Scale Comparative Analyses of Tick Genomes Elucidate Their Genetic Diversity and Vector Capacities.</title>
        <authorList>
            <consortium name="Tick Genome and Microbiome Consortium (TIGMIC)"/>
            <person name="Jia N."/>
            <person name="Wang J."/>
            <person name="Shi W."/>
            <person name="Du L."/>
            <person name="Sun Y."/>
            <person name="Zhan W."/>
            <person name="Jiang J.F."/>
            <person name="Wang Q."/>
            <person name="Zhang B."/>
            <person name="Ji P."/>
            <person name="Bell-Sakyi L."/>
            <person name="Cui X.M."/>
            <person name="Yuan T.T."/>
            <person name="Jiang B.G."/>
            <person name="Yang W.F."/>
            <person name="Lam T.T."/>
            <person name="Chang Q.C."/>
            <person name="Ding S.J."/>
            <person name="Wang X.J."/>
            <person name="Zhu J.G."/>
            <person name="Ruan X.D."/>
            <person name="Zhao L."/>
            <person name="Wei J.T."/>
            <person name="Ye R.Z."/>
            <person name="Que T.C."/>
            <person name="Du C.H."/>
            <person name="Zhou Y.H."/>
            <person name="Cheng J.X."/>
            <person name="Dai P.F."/>
            <person name="Guo W.B."/>
            <person name="Han X.H."/>
            <person name="Huang E.J."/>
            <person name="Li L.F."/>
            <person name="Wei W."/>
            <person name="Gao Y.C."/>
            <person name="Liu J.Z."/>
            <person name="Shao H.Z."/>
            <person name="Wang X."/>
            <person name="Wang C.C."/>
            <person name="Yang T.C."/>
            <person name="Huo Q.B."/>
            <person name="Li W."/>
            <person name="Chen H.Y."/>
            <person name="Chen S.E."/>
            <person name="Zhou L.G."/>
            <person name="Ni X.B."/>
            <person name="Tian J.H."/>
            <person name="Sheng Y."/>
            <person name="Liu T."/>
            <person name="Pan Y.S."/>
            <person name="Xia L.Y."/>
            <person name="Li J."/>
            <person name="Zhao F."/>
            <person name="Cao W.C."/>
        </authorList>
    </citation>
    <scope>NUCLEOTIDE SEQUENCE [LARGE SCALE GENOMIC DNA]</scope>
    <source>
        <strain evidence="1">Iper-2018</strain>
    </source>
</reference>
<protein>
    <submittedName>
        <fullName evidence="1">Uncharacterized protein</fullName>
    </submittedName>
</protein>
<keyword evidence="2" id="KW-1185">Reference proteome</keyword>
<dbReference type="Proteomes" id="UP000805193">
    <property type="component" value="Unassembled WGS sequence"/>
</dbReference>
<sequence length="564" mass="61508">MATASRIRGKAAFLEEGGVYLALLGECACGAQLGMIVDAAHLRDNATPPTPAASISPHAGFRTDPAVAILNIELQSGIDLVVQKGKWNSTFGPQRGAVQANAQNPTLLIGFVTTSATRGHHEQVSFQSSFASRVDSQCPARNQGTPSRSAPAFVAEASPPLTFGFNTDVVERGDDATAGKCSLASNSSPRTGPQQCCFRRSTPPVGPTQREQPATCTCGKRFSPQRKNARRISPPARKRSSGDRELDGRTANSSQAPAAYTATGQNAYPDILRRRGGPNGLIGSQLSSIEQFRKAFRQEFLPVDYERRMRRELEQRTQHPDESLLEFVRAMRELFELEKPSAPNAERVERVSGQSHPIFAAYLRGAGFKGTADPWRHSGRTSVSSPTVSVSGTRAALRVKGDSASRNRGREAAHYADERGRNAYDISDRALGPYSYGRRAAETAPQFNRRDRNTELPTPREETRPKCPYTQDERRGAHRNPRQDPRRVTQQQPRFPTDGKRAKPPITSLVANCGTEQETLLPSAYSRHASAIHSPDDSHGGLRTDPAVAVLNIKLRSGIDLVVQ</sequence>
<name>A0AC60QEC2_IXOPE</name>
<comment type="caution">
    <text evidence="1">The sequence shown here is derived from an EMBL/GenBank/DDBJ whole genome shotgun (WGS) entry which is preliminary data.</text>
</comment>
<proteinExistence type="predicted"/>
<evidence type="ECO:0000313" key="1">
    <source>
        <dbReference type="EMBL" id="KAG0432145.1"/>
    </source>
</evidence>
<organism evidence="1 2">
    <name type="scientific">Ixodes persulcatus</name>
    <name type="common">Taiga tick</name>
    <dbReference type="NCBI Taxonomy" id="34615"/>
    <lineage>
        <taxon>Eukaryota</taxon>
        <taxon>Metazoa</taxon>
        <taxon>Ecdysozoa</taxon>
        <taxon>Arthropoda</taxon>
        <taxon>Chelicerata</taxon>
        <taxon>Arachnida</taxon>
        <taxon>Acari</taxon>
        <taxon>Parasitiformes</taxon>
        <taxon>Ixodida</taxon>
        <taxon>Ixodoidea</taxon>
        <taxon>Ixodidae</taxon>
        <taxon>Ixodinae</taxon>
        <taxon>Ixodes</taxon>
    </lineage>
</organism>
<evidence type="ECO:0000313" key="2">
    <source>
        <dbReference type="Proteomes" id="UP000805193"/>
    </source>
</evidence>
<accession>A0AC60QEC2</accession>